<keyword evidence="2" id="KW-0489">Methyltransferase</keyword>
<evidence type="ECO:0000313" key="3">
    <source>
        <dbReference type="Proteomes" id="UP000597444"/>
    </source>
</evidence>
<dbReference type="SUPFAM" id="SSF53335">
    <property type="entry name" value="S-adenosyl-L-methionine-dependent methyltransferases"/>
    <property type="match status" value="1"/>
</dbReference>
<dbReference type="Gene3D" id="3.30.2130.30">
    <property type="match status" value="1"/>
</dbReference>
<dbReference type="PANTHER" id="PTHR14911:SF13">
    <property type="entry name" value="TRNA (GUANINE(6)-N2)-METHYLTRANSFERASE THUMP3"/>
    <property type="match status" value="1"/>
</dbReference>
<reference evidence="2" key="1">
    <citation type="submission" date="2020-10" db="EMBL/GenBank/DDBJ databases">
        <title>Taxonomic study of unclassified bacteria belonging to the class Ktedonobacteria.</title>
        <authorList>
            <person name="Yabe S."/>
            <person name="Wang C.M."/>
            <person name="Zheng Y."/>
            <person name="Sakai Y."/>
            <person name="Cavaletti L."/>
            <person name="Monciardini P."/>
            <person name="Donadio S."/>
        </authorList>
    </citation>
    <scope>NUCLEOTIDE SEQUENCE</scope>
    <source>
        <strain evidence="2">ID150040</strain>
    </source>
</reference>
<organism evidence="2 3">
    <name type="scientific">Reticulibacter mediterranei</name>
    <dbReference type="NCBI Taxonomy" id="2778369"/>
    <lineage>
        <taxon>Bacteria</taxon>
        <taxon>Bacillati</taxon>
        <taxon>Chloroflexota</taxon>
        <taxon>Ktedonobacteria</taxon>
        <taxon>Ktedonobacterales</taxon>
        <taxon>Reticulibacteraceae</taxon>
        <taxon>Reticulibacter</taxon>
    </lineage>
</organism>
<evidence type="ECO:0000313" key="2">
    <source>
        <dbReference type="EMBL" id="GHO91580.1"/>
    </source>
</evidence>
<dbReference type="Gene3D" id="3.40.50.150">
    <property type="entry name" value="Vaccinia Virus protein VP39"/>
    <property type="match status" value="1"/>
</dbReference>
<keyword evidence="3" id="KW-1185">Reference proteome</keyword>
<protein>
    <submittedName>
        <fullName evidence="2">RNA methyltransferase</fullName>
    </submittedName>
</protein>
<gene>
    <name evidence="2" type="ORF">KSF_016280</name>
</gene>
<feature type="domain" description="Ribosomal RNA large subunit methyltransferase K/L-like methyltransferase" evidence="1">
    <location>
        <begin position="173"/>
        <end position="332"/>
    </location>
</feature>
<dbReference type="GO" id="GO:0016423">
    <property type="term" value="F:tRNA (guanine) methyltransferase activity"/>
    <property type="evidence" value="ECO:0007669"/>
    <property type="project" value="TreeGrafter"/>
</dbReference>
<dbReference type="CDD" id="cd02440">
    <property type="entry name" value="AdoMet_MTases"/>
    <property type="match status" value="1"/>
</dbReference>
<dbReference type="InterPro" id="IPR000241">
    <property type="entry name" value="RlmKL-like_Mtase"/>
</dbReference>
<sequence>MSQLFYAMTMPGLETLAFSEVRASMPDAELVKFARGIALFRTTSTPEKLLSLRTVEDVFCTLAHITSLGHEHNALRVLHSATLHADIRQAVAMWQRAHSGKRPKTWRVVSQKAGSHQFRRIDAGQAVTDALQRVLPRAMHLAKDEADVEFWLWLYGSEALIGMRLSDATMRHRRYKQEHLPASLRPTVAAAMGLLARPTPQDIVLDPLCGAGTIVIERCLLAPVERALGGDIREEAVAMARRNARSASVRASWEEWDARALPIEDASVTRIITNLPFGKQIGSHATNVDLYNALIQEFGRVLAADGLLVALTSEDRLWEMMLRDHGWRVVKKIVLVVLGQPASIFVAEHV</sequence>
<dbReference type="PANTHER" id="PTHR14911">
    <property type="entry name" value="THUMP DOMAIN-CONTAINING"/>
    <property type="match status" value="1"/>
</dbReference>
<dbReference type="RefSeq" id="WP_220202468.1">
    <property type="nucleotide sequence ID" value="NZ_BNJK01000001.1"/>
</dbReference>
<dbReference type="AlphaFoldDB" id="A0A8J3IFJ0"/>
<dbReference type="Pfam" id="PF01170">
    <property type="entry name" value="UPF0020"/>
    <property type="match status" value="1"/>
</dbReference>
<dbReference type="EMBL" id="BNJK01000001">
    <property type="protein sequence ID" value="GHO91580.1"/>
    <property type="molecule type" value="Genomic_DNA"/>
</dbReference>
<keyword evidence="2" id="KW-0808">Transferase</keyword>
<evidence type="ECO:0000259" key="1">
    <source>
        <dbReference type="Pfam" id="PF01170"/>
    </source>
</evidence>
<dbReference type="CDD" id="cd11715">
    <property type="entry name" value="THUMP_AdoMetMT"/>
    <property type="match status" value="1"/>
</dbReference>
<dbReference type="Proteomes" id="UP000597444">
    <property type="component" value="Unassembled WGS sequence"/>
</dbReference>
<comment type="caution">
    <text evidence="2">The sequence shown here is derived from an EMBL/GenBank/DDBJ whole genome shotgun (WGS) entry which is preliminary data.</text>
</comment>
<dbReference type="GO" id="GO:0030488">
    <property type="term" value="P:tRNA methylation"/>
    <property type="evidence" value="ECO:0007669"/>
    <property type="project" value="TreeGrafter"/>
</dbReference>
<proteinExistence type="predicted"/>
<dbReference type="InterPro" id="IPR029063">
    <property type="entry name" value="SAM-dependent_MTases_sf"/>
</dbReference>
<accession>A0A8J3IFJ0</accession>
<name>A0A8J3IFJ0_9CHLR</name>